<dbReference type="EMBL" id="HG001459">
    <property type="protein sequence ID" value="CDF32163.1"/>
    <property type="molecule type" value="Genomic_DNA"/>
</dbReference>
<feature type="compositionally biased region" description="Basic and acidic residues" evidence="1">
    <location>
        <begin position="216"/>
        <end position="238"/>
    </location>
</feature>
<dbReference type="GeneID" id="17319523"/>
<dbReference type="Proteomes" id="UP000012073">
    <property type="component" value="Unassembled WGS sequence"/>
</dbReference>
<keyword evidence="3" id="KW-1185">Reference proteome</keyword>
<evidence type="ECO:0000256" key="1">
    <source>
        <dbReference type="SAM" id="MobiDB-lite"/>
    </source>
</evidence>
<dbReference type="KEGG" id="ccp:CHC_T00001390001"/>
<feature type="compositionally biased region" description="Basic residues" evidence="1">
    <location>
        <begin position="156"/>
        <end position="168"/>
    </location>
</feature>
<name>R7Q2P9_CHOCR</name>
<feature type="compositionally biased region" description="Pro residues" evidence="1">
    <location>
        <begin position="79"/>
        <end position="90"/>
    </location>
</feature>
<dbReference type="RefSeq" id="XP_005711828.1">
    <property type="nucleotide sequence ID" value="XM_005711771.1"/>
</dbReference>
<feature type="region of interest" description="Disordered" evidence="1">
    <location>
        <begin position="193"/>
        <end position="238"/>
    </location>
</feature>
<feature type="compositionally biased region" description="Low complexity" evidence="1">
    <location>
        <begin position="125"/>
        <end position="136"/>
    </location>
</feature>
<sequence>MSNRLEAAVGRLLCTRRETYVYRASLTSGKASFASHCHAHIRPDASKPTFLQLTNSHLISHLIIHHRHGSCHALRFLPPNNPSIPPPRPLPRQSHQAHSPRLSLPRAPHNPHRPSPLPPAPPKACPACAAPEWPDPLAHRFHNGRQPPLGASQRSRVARRAPARRREAHRISTVVSRGRRAPCNGLCFLHRELQTPGARGRRDLPARPAQVPRPQRSPEPHPREEGPGARARQYENDS</sequence>
<dbReference type="AlphaFoldDB" id="R7Q2P9"/>
<feature type="region of interest" description="Disordered" evidence="1">
    <location>
        <begin position="77"/>
        <end position="171"/>
    </location>
</feature>
<organism evidence="2 3">
    <name type="scientific">Chondrus crispus</name>
    <name type="common">Carrageen Irish moss</name>
    <name type="synonym">Polymorpha crispa</name>
    <dbReference type="NCBI Taxonomy" id="2769"/>
    <lineage>
        <taxon>Eukaryota</taxon>
        <taxon>Rhodophyta</taxon>
        <taxon>Florideophyceae</taxon>
        <taxon>Rhodymeniophycidae</taxon>
        <taxon>Gigartinales</taxon>
        <taxon>Gigartinaceae</taxon>
        <taxon>Chondrus</taxon>
    </lineage>
</organism>
<dbReference type="Gramene" id="CDF32163">
    <property type="protein sequence ID" value="CDF32163"/>
    <property type="gene ID" value="CHC_T00001390001"/>
</dbReference>
<proteinExistence type="predicted"/>
<evidence type="ECO:0000313" key="3">
    <source>
        <dbReference type="Proteomes" id="UP000012073"/>
    </source>
</evidence>
<protein>
    <submittedName>
        <fullName evidence="2">Uncharacterized protein</fullName>
    </submittedName>
</protein>
<feature type="compositionally biased region" description="Pro residues" evidence="1">
    <location>
        <begin position="113"/>
        <end position="124"/>
    </location>
</feature>
<gene>
    <name evidence="2" type="ORF">CHC_T00001390001</name>
</gene>
<accession>R7Q2P9</accession>
<reference evidence="3" key="1">
    <citation type="journal article" date="2013" name="Proc. Natl. Acad. Sci. U.S.A.">
        <title>Genome structure and metabolic features in the red seaweed Chondrus crispus shed light on evolution of the Archaeplastida.</title>
        <authorList>
            <person name="Collen J."/>
            <person name="Porcel B."/>
            <person name="Carre W."/>
            <person name="Ball S.G."/>
            <person name="Chaparro C."/>
            <person name="Tonon T."/>
            <person name="Barbeyron T."/>
            <person name="Michel G."/>
            <person name="Noel B."/>
            <person name="Valentin K."/>
            <person name="Elias M."/>
            <person name="Artiguenave F."/>
            <person name="Arun A."/>
            <person name="Aury J.M."/>
            <person name="Barbosa-Neto J.F."/>
            <person name="Bothwell J.H."/>
            <person name="Bouget F.Y."/>
            <person name="Brillet L."/>
            <person name="Cabello-Hurtado F."/>
            <person name="Capella-Gutierrez S."/>
            <person name="Charrier B."/>
            <person name="Cladiere L."/>
            <person name="Cock J.M."/>
            <person name="Coelho S.M."/>
            <person name="Colleoni C."/>
            <person name="Czjzek M."/>
            <person name="Da Silva C."/>
            <person name="Delage L."/>
            <person name="Denoeud F."/>
            <person name="Deschamps P."/>
            <person name="Dittami S.M."/>
            <person name="Gabaldon T."/>
            <person name="Gachon C.M."/>
            <person name="Groisillier A."/>
            <person name="Herve C."/>
            <person name="Jabbari K."/>
            <person name="Katinka M."/>
            <person name="Kloareg B."/>
            <person name="Kowalczyk N."/>
            <person name="Labadie K."/>
            <person name="Leblanc C."/>
            <person name="Lopez P.J."/>
            <person name="McLachlan D.H."/>
            <person name="Meslet-Cladiere L."/>
            <person name="Moustafa A."/>
            <person name="Nehr Z."/>
            <person name="Nyvall Collen P."/>
            <person name="Panaud O."/>
            <person name="Partensky F."/>
            <person name="Poulain J."/>
            <person name="Rensing S.A."/>
            <person name="Rousvoal S."/>
            <person name="Samson G."/>
            <person name="Symeonidi A."/>
            <person name="Weissenbach J."/>
            <person name="Zambounis A."/>
            <person name="Wincker P."/>
            <person name="Boyen C."/>
        </authorList>
    </citation>
    <scope>NUCLEOTIDE SEQUENCE [LARGE SCALE GENOMIC DNA]</scope>
    <source>
        <strain evidence="3">cv. Stackhouse</strain>
    </source>
</reference>
<evidence type="ECO:0000313" key="2">
    <source>
        <dbReference type="EMBL" id="CDF32163.1"/>
    </source>
</evidence>